<evidence type="ECO:0000313" key="5">
    <source>
        <dbReference type="EMBL" id="KAK9813133.1"/>
    </source>
</evidence>
<name>A0AAW1PWX9_9CHLO</name>
<dbReference type="PANTHER" id="PTHR14095:SF0">
    <property type="entry name" value="MIP22305P"/>
    <property type="match status" value="1"/>
</dbReference>
<dbReference type="EMBL" id="JALJOR010000008">
    <property type="protein sequence ID" value="KAK9813133.1"/>
    <property type="molecule type" value="Genomic_DNA"/>
</dbReference>
<dbReference type="SUPFAM" id="SSF47473">
    <property type="entry name" value="EF-hand"/>
    <property type="match status" value="2"/>
</dbReference>
<dbReference type="AlphaFoldDB" id="A0AAW1PWX9"/>
<dbReference type="Pfam" id="PF13499">
    <property type="entry name" value="EF-hand_7"/>
    <property type="match status" value="1"/>
</dbReference>
<dbReference type="FunFam" id="1.10.238.10:FF:000025">
    <property type="entry name" value="serine/threonine-protein phosphatase 2A regulatory subunit B'' subunit alpha"/>
    <property type="match status" value="1"/>
</dbReference>
<feature type="region of interest" description="Disordered" evidence="3">
    <location>
        <begin position="103"/>
        <end position="153"/>
    </location>
</feature>
<evidence type="ECO:0000313" key="6">
    <source>
        <dbReference type="Proteomes" id="UP001489004"/>
    </source>
</evidence>
<evidence type="ECO:0000256" key="2">
    <source>
        <dbReference type="ARBA" id="ARBA00022837"/>
    </source>
</evidence>
<dbReference type="PROSITE" id="PS50222">
    <property type="entry name" value="EF_HAND_2"/>
    <property type="match status" value="1"/>
</dbReference>
<dbReference type="FunFam" id="1.10.238.220:FF:000003">
    <property type="entry name" value="Phosphoprotein phosphatase 2A regulatory subunit"/>
    <property type="match status" value="1"/>
</dbReference>
<dbReference type="Proteomes" id="UP001489004">
    <property type="component" value="Unassembled WGS sequence"/>
</dbReference>
<dbReference type="GO" id="GO:0000159">
    <property type="term" value="C:protein phosphatase type 2A complex"/>
    <property type="evidence" value="ECO:0007669"/>
    <property type="project" value="TreeGrafter"/>
</dbReference>
<dbReference type="InterPro" id="IPR011992">
    <property type="entry name" value="EF-hand-dom_pair"/>
</dbReference>
<dbReference type="Gene3D" id="1.10.238.230">
    <property type="match status" value="1"/>
</dbReference>
<proteinExistence type="predicted"/>
<dbReference type="InterPro" id="IPR002048">
    <property type="entry name" value="EF_hand_dom"/>
</dbReference>
<feature type="compositionally biased region" description="Low complexity" evidence="3">
    <location>
        <begin position="139"/>
        <end position="153"/>
    </location>
</feature>
<protein>
    <recommendedName>
        <fullName evidence="4">EF-hand domain-containing protein</fullName>
    </recommendedName>
</protein>
<dbReference type="Gene3D" id="1.10.238.10">
    <property type="entry name" value="EF-hand"/>
    <property type="match status" value="1"/>
</dbReference>
<dbReference type="GO" id="GO:0019888">
    <property type="term" value="F:protein phosphatase regulator activity"/>
    <property type="evidence" value="ECO:0007669"/>
    <property type="project" value="TreeGrafter"/>
</dbReference>
<keyword evidence="1" id="KW-0479">Metal-binding</keyword>
<feature type="domain" description="EF-hand" evidence="4">
    <location>
        <begin position="426"/>
        <end position="461"/>
    </location>
</feature>
<dbReference type="Gene3D" id="1.10.238.220">
    <property type="match status" value="1"/>
</dbReference>
<feature type="region of interest" description="Disordered" evidence="3">
    <location>
        <begin position="554"/>
        <end position="578"/>
    </location>
</feature>
<evidence type="ECO:0000256" key="3">
    <source>
        <dbReference type="SAM" id="MobiDB-lite"/>
    </source>
</evidence>
<dbReference type="Pfam" id="PF17958">
    <property type="entry name" value="EF-hand_13"/>
    <property type="match status" value="1"/>
</dbReference>
<dbReference type="GO" id="GO:0005509">
    <property type="term" value="F:calcium ion binding"/>
    <property type="evidence" value="ECO:0007669"/>
    <property type="project" value="InterPro"/>
</dbReference>
<organism evidence="5 6">
    <name type="scientific">[Myrmecia] bisecta</name>
    <dbReference type="NCBI Taxonomy" id="41462"/>
    <lineage>
        <taxon>Eukaryota</taxon>
        <taxon>Viridiplantae</taxon>
        <taxon>Chlorophyta</taxon>
        <taxon>core chlorophytes</taxon>
        <taxon>Trebouxiophyceae</taxon>
        <taxon>Trebouxiales</taxon>
        <taxon>Trebouxiaceae</taxon>
        <taxon>Myrmecia</taxon>
    </lineage>
</organism>
<dbReference type="CDD" id="cd21504">
    <property type="entry name" value="PPP2R3A_B-like"/>
    <property type="match status" value="1"/>
</dbReference>
<dbReference type="InterPro" id="IPR041534">
    <property type="entry name" value="EF-hand_13"/>
</dbReference>
<dbReference type="PANTHER" id="PTHR14095">
    <property type="entry name" value="PHOSPHATASE 2A REGULATORY SUBUNIT-RELATED"/>
    <property type="match status" value="1"/>
</dbReference>
<sequence>MLHGLKQSTTGIAGPGHNNQLAANLLVEVGEGDLTGCEGCGGACVGRCMFGPGRPGEAALNPMRYASSKLKLDNLFLQWLSMPDSQKLVLSLIEEAKAGRPLSGPLASGAQSPLSPSSAQALGLSSATPPLSPQKGRTPHSPVSPSRRSNSSTLTYQATGNATIPPFYFPKGKPVDDIARAQAQAKIEQQFTLYPGGLTVPAVKTLVKEVFELPTVLAYPLFYKLVAPGASVVSREALQAWVEQKGVLSAEPVVRMFDILRKEGVPFVQQDDMKSMMAGILLSHPGLEFLQETPEFQDRYAETVIYRIFYNLDKTGTGKLSLRDLRRGDLLDALNMLDEEEDINKILKYFSYEHFYVVYCKFWELDTDHDFLINKDDLLRYGNHSLTYRIVDRIFAQAPRPFVSKVEGKMGYEDFVWFILSEEDKTNDLSLEYWFKCVDLDCDGALRPNEMLYFYEEQLHRMDCLSQEPVLFEDVLCQMHDMIQPAAEGVFTLRDLKRHKSLSGTLFNILFNLTKFIAFETRDPFLVRQEREDASLSDWDRFARTEYIRLAMEEEGEDVDPADGNSTDVWDNSLEAPF</sequence>
<evidence type="ECO:0000256" key="1">
    <source>
        <dbReference type="ARBA" id="ARBA00022723"/>
    </source>
</evidence>
<keyword evidence="6" id="KW-1185">Reference proteome</keyword>
<gene>
    <name evidence="5" type="ORF">WJX72_009634</name>
</gene>
<feature type="compositionally biased region" description="Low complexity" evidence="3">
    <location>
        <begin position="106"/>
        <end position="127"/>
    </location>
</feature>
<keyword evidence="2" id="KW-0106">Calcium</keyword>
<comment type="caution">
    <text evidence="5">The sequence shown here is derived from an EMBL/GenBank/DDBJ whole genome shotgun (WGS) entry which is preliminary data.</text>
</comment>
<evidence type="ECO:0000259" key="4">
    <source>
        <dbReference type="PROSITE" id="PS50222"/>
    </source>
</evidence>
<accession>A0AAW1PWX9</accession>
<reference evidence="5 6" key="1">
    <citation type="journal article" date="2024" name="Nat. Commun.">
        <title>Phylogenomics reveals the evolutionary origins of lichenization in chlorophyte algae.</title>
        <authorList>
            <person name="Puginier C."/>
            <person name="Libourel C."/>
            <person name="Otte J."/>
            <person name="Skaloud P."/>
            <person name="Haon M."/>
            <person name="Grisel S."/>
            <person name="Petersen M."/>
            <person name="Berrin J.G."/>
            <person name="Delaux P.M."/>
            <person name="Dal Grande F."/>
            <person name="Keller J."/>
        </authorList>
    </citation>
    <scope>NUCLEOTIDE SEQUENCE [LARGE SCALE GENOMIC DNA]</scope>
    <source>
        <strain evidence="5 6">SAG 2043</strain>
    </source>
</reference>